<dbReference type="Gene3D" id="3.20.20.80">
    <property type="entry name" value="Glycosidases"/>
    <property type="match status" value="1"/>
</dbReference>
<name>A0A1I6MD42_9BACT</name>
<keyword evidence="3" id="KW-1185">Reference proteome</keyword>
<dbReference type="InterPro" id="IPR017853">
    <property type="entry name" value="GH"/>
</dbReference>
<dbReference type="AlphaFoldDB" id="A0A1I6MD42"/>
<dbReference type="EMBL" id="FOZL01000001">
    <property type="protein sequence ID" value="SFS13581.1"/>
    <property type="molecule type" value="Genomic_DNA"/>
</dbReference>
<feature type="chain" id="PRO_5011516379" description="O-Glycosyl hydrolase" evidence="1">
    <location>
        <begin position="31"/>
        <end position="493"/>
    </location>
</feature>
<dbReference type="OrthoDB" id="102260at2"/>
<gene>
    <name evidence="2" type="ORF">SAMN05421771_2344</name>
</gene>
<evidence type="ECO:0000313" key="2">
    <source>
        <dbReference type="EMBL" id="SFS13581.1"/>
    </source>
</evidence>
<dbReference type="RefSeq" id="WP_141223898.1">
    <property type="nucleotide sequence ID" value="NZ_FOZL01000001.1"/>
</dbReference>
<feature type="signal peptide" evidence="1">
    <location>
        <begin position="1"/>
        <end position="30"/>
    </location>
</feature>
<dbReference type="SUPFAM" id="SSF51445">
    <property type="entry name" value="(Trans)glycosidases"/>
    <property type="match status" value="1"/>
</dbReference>
<dbReference type="STRING" id="474950.SAMN05421771_2344"/>
<sequence length="493" mass="55478">MADAKRYSLCSACSVMTLALVALVSSPGYAAEKSGTYRIHNDQPQQVIKGLGFEIQSDSIGSGNAGMPEEVVAVPHDLTPAEKDRFYKEMLHGFRYARLAMGLYLRGNDAEQKHIVERYAGQMDDLRAMQNISGMEGFDVEYWSPAPYWKQDMTYYGGTIRATDPAFLNSFSDAMVDDLRYLQQHGLHIAQWGLQNEPVVGHPKRQEDTRNSLDANQSYATCFYTPEAYAAVLKVAVPKVRAVLPDVHIHAPSWDGPAGQFAAEIRKDPQLLKNIDGWTWHQIGHNANDQIDLRSKYMQGADGKPVYQNEFEYQPWDAKKIASPFMNTGQALMNWMVFENSPTWFWLHALKPVTNLEAAGYALGYWRPAGDLKANLRPGLAAGHWEFNPQNWNALAGFLRYLPWDSTRLAVEESKVEYDQRILVWRSKEGKLGIALSNRGTEPFTFHLTGIKEKALIGHRYTIAALDVGLGNKSGHAIDITVPPESFEFWTAR</sequence>
<accession>A0A1I6MD42</accession>
<evidence type="ECO:0000313" key="3">
    <source>
        <dbReference type="Proteomes" id="UP000199024"/>
    </source>
</evidence>
<organism evidence="2 3">
    <name type="scientific">Granulicella pectinivorans</name>
    <dbReference type="NCBI Taxonomy" id="474950"/>
    <lineage>
        <taxon>Bacteria</taxon>
        <taxon>Pseudomonadati</taxon>
        <taxon>Acidobacteriota</taxon>
        <taxon>Terriglobia</taxon>
        <taxon>Terriglobales</taxon>
        <taxon>Acidobacteriaceae</taxon>
        <taxon>Granulicella</taxon>
    </lineage>
</organism>
<dbReference type="Proteomes" id="UP000199024">
    <property type="component" value="Unassembled WGS sequence"/>
</dbReference>
<proteinExistence type="predicted"/>
<evidence type="ECO:0008006" key="4">
    <source>
        <dbReference type="Google" id="ProtNLM"/>
    </source>
</evidence>
<keyword evidence="1" id="KW-0732">Signal</keyword>
<evidence type="ECO:0000256" key="1">
    <source>
        <dbReference type="SAM" id="SignalP"/>
    </source>
</evidence>
<protein>
    <recommendedName>
        <fullName evidence="4">O-Glycosyl hydrolase</fullName>
    </recommendedName>
</protein>
<reference evidence="2 3" key="1">
    <citation type="submission" date="2016-10" db="EMBL/GenBank/DDBJ databases">
        <authorList>
            <person name="de Groot N.N."/>
        </authorList>
    </citation>
    <scope>NUCLEOTIDE SEQUENCE [LARGE SCALE GENOMIC DNA]</scope>
    <source>
        <strain evidence="2 3">DSM 21001</strain>
    </source>
</reference>